<dbReference type="EMBL" id="REGN01012118">
    <property type="protein sequence ID" value="RMZ96520.1"/>
    <property type="molecule type" value="Genomic_DNA"/>
</dbReference>
<comment type="caution">
    <text evidence="1">The sequence shown here is derived from an EMBL/GenBank/DDBJ whole genome shotgun (WGS) entry which is preliminary data.</text>
</comment>
<dbReference type="Proteomes" id="UP000276133">
    <property type="component" value="Unassembled WGS sequence"/>
</dbReference>
<accession>A0A3M7PCM6</accession>
<keyword evidence="2" id="KW-1185">Reference proteome</keyword>
<protein>
    <submittedName>
        <fullName evidence="1">Uncharacterized protein</fullName>
    </submittedName>
</protein>
<proteinExistence type="predicted"/>
<reference evidence="1 2" key="1">
    <citation type="journal article" date="2018" name="Sci. Rep.">
        <title>Genomic signatures of local adaptation to the degree of environmental predictability in rotifers.</title>
        <authorList>
            <person name="Franch-Gras L."/>
            <person name="Hahn C."/>
            <person name="Garcia-Roger E.M."/>
            <person name="Carmona M.J."/>
            <person name="Serra M."/>
            <person name="Gomez A."/>
        </authorList>
    </citation>
    <scope>NUCLEOTIDE SEQUENCE [LARGE SCALE GENOMIC DNA]</scope>
    <source>
        <strain evidence="1">HYR1</strain>
    </source>
</reference>
<gene>
    <name evidence="1" type="ORF">BpHYR1_053025</name>
</gene>
<dbReference type="AlphaFoldDB" id="A0A3M7PCM6"/>
<evidence type="ECO:0000313" key="1">
    <source>
        <dbReference type="EMBL" id="RMZ96520.1"/>
    </source>
</evidence>
<organism evidence="1 2">
    <name type="scientific">Brachionus plicatilis</name>
    <name type="common">Marine rotifer</name>
    <name type="synonym">Brachionus muelleri</name>
    <dbReference type="NCBI Taxonomy" id="10195"/>
    <lineage>
        <taxon>Eukaryota</taxon>
        <taxon>Metazoa</taxon>
        <taxon>Spiralia</taxon>
        <taxon>Gnathifera</taxon>
        <taxon>Rotifera</taxon>
        <taxon>Eurotatoria</taxon>
        <taxon>Monogononta</taxon>
        <taxon>Pseudotrocha</taxon>
        <taxon>Ploima</taxon>
        <taxon>Brachionidae</taxon>
        <taxon>Brachionus</taxon>
    </lineage>
</organism>
<name>A0A3M7PCM6_BRAPC</name>
<evidence type="ECO:0000313" key="2">
    <source>
        <dbReference type="Proteomes" id="UP000276133"/>
    </source>
</evidence>
<sequence>MRLPELMLEQKNKKTNNIERIPLHDLKEKNGLFIFDSVGRHGRRSRPACVTILLEPLDILNFNMLWILRSYLNRFIHFRILIIRNTVFQYLVPPLNTNSISLLENQFIFIESFHLINFKLRS</sequence>